<gene>
    <name evidence="2" type="ORF">Tci_906271</name>
</gene>
<dbReference type="AlphaFoldDB" id="A0A699VFJ1"/>
<evidence type="ECO:0000256" key="1">
    <source>
        <dbReference type="SAM" id="Coils"/>
    </source>
</evidence>
<feature type="coiled-coil region" evidence="1">
    <location>
        <begin position="3"/>
        <end position="44"/>
    </location>
</feature>
<protein>
    <submittedName>
        <fullName evidence="2">Uncharacterized protein</fullName>
    </submittedName>
</protein>
<sequence>MQLMELMELCTKLSDRVLALENNKTAQDLEITHLKKRVKRLEKRRKSSTPQLKRRLFKVKIVSSAEKSLDDLEDSSKQGRKITKINQDPGISLVQHDAEIQG</sequence>
<organism evidence="2">
    <name type="scientific">Tanacetum cinerariifolium</name>
    <name type="common">Dalmatian daisy</name>
    <name type="synonym">Chrysanthemum cinerariifolium</name>
    <dbReference type="NCBI Taxonomy" id="118510"/>
    <lineage>
        <taxon>Eukaryota</taxon>
        <taxon>Viridiplantae</taxon>
        <taxon>Streptophyta</taxon>
        <taxon>Embryophyta</taxon>
        <taxon>Tracheophyta</taxon>
        <taxon>Spermatophyta</taxon>
        <taxon>Magnoliopsida</taxon>
        <taxon>eudicotyledons</taxon>
        <taxon>Gunneridae</taxon>
        <taxon>Pentapetalae</taxon>
        <taxon>asterids</taxon>
        <taxon>campanulids</taxon>
        <taxon>Asterales</taxon>
        <taxon>Asteraceae</taxon>
        <taxon>Asteroideae</taxon>
        <taxon>Anthemideae</taxon>
        <taxon>Anthemidinae</taxon>
        <taxon>Tanacetum</taxon>
    </lineage>
</organism>
<comment type="caution">
    <text evidence="2">The sequence shown here is derived from an EMBL/GenBank/DDBJ whole genome shotgun (WGS) entry which is preliminary data.</text>
</comment>
<reference evidence="2" key="1">
    <citation type="journal article" date="2019" name="Sci. Rep.">
        <title>Draft genome of Tanacetum cinerariifolium, the natural source of mosquito coil.</title>
        <authorList>
            <person name="Yamashiro T."/>
            <person name="Shiraishi A."/>
            <person name="Satake H."/>
            <person name="Nakayama K."/>
        </authorList>
    </citation>
    <scope>NUCLEOTIDE SEQUENCE</scope>
</reference>
<evidence type="ECO:0000313" key="2">
    <source>
        <dbReference type="EMBL" id="GFD34302.1"/>
    </source>
</evidence>
<accession>A0A699VFJ1</accession>
<name>A0A699VFJ1_TANCI</name>
<proteinExistence type="predicted"/>
<feature type="non-terminal residue" evidence="2">
    <location>
        <position position="102"/>
    </location>
</feature>
<keyword evidence="1" id="KW-0175">Coiled coil</keyword>
<dbReference type="EMBL" id="BKCJ011444983">
    <property type="protein sequence ID" value="GFD34302.1"/>
    <property type="molecule type" value="Genomic_DNA"/>
</dbReference>